<dbReference type="InterPro" id="IPR001054">
    <property type="entry name" value="A/G_cyclase"/>
</dbReference>
<feature type="domain" description="Guanylate cyclase" evidence="1">
    <location>
        <begin position="1"/>
        <end position="75"/>
    </location>
</feature>
<dbReference type="InterPro" id="IPR029787">
    <property type="entry name" value="Nucleotide_cyclase"/>
</dbReference>
<protein>
    <recommendedName>
        <fullName evidence="1">Guanylate cyclase domain-containing protein</fullName>
    </recommendedName>
</protein>
<dbReference type="EMBL" id="BARU01037210">
    <property type="protein sequence ID" value="GAH85702.1"/>
    <property type="molecule type" value="Genomic_DNA"/>
</dbReference>
<reference evidence="2" key="1">
    <citation type="journal article" date="2014" name="Front. Microbiol.">
        <title>High frequency of phylogenetically diverse reductive dehalogenase-homologous genes in deep subseafloor sedimentary metagenomes.</title>
        <authorList>
            <person name="Kawai M."/>
            <person name="Futagami T."/>
            <person name="Toyoda A."/>
            <person name="Takaki Y."/>
            <person name="Nishi S."/>
            <person name="Hori S."/>
            <person name="Arai W."/>
            <person name="Tsubouchi T."/>
            <person name="Morono Y."/>
            <person name="Uchiyama I."/>
            <person name="Ito T."/>
            <person name="Fujiyama A."/>
            <person name="Inagaki F."/>
            <person name="Takami H."/>
        </authorList>
    </citation>
    <scope>NUCLEOTIDE SEQUENCE</scope>
    <source>
        <strain evidence="2">Expedition CK06-06</strain>
    </source>
</reference>
<dbReference type="GO" id="GO:0009190">
    <property type="term" value="P:cyclic nucleotide biosynthetic process"/>
    <property type="evidence" value="ECO:0007669"/>
    <property type="project" value="InterPro"/>
</dbReference>
<evidence type="ECO:0000259" key="1">
    <source>
        <dbReference type="Pfam" id="PF00211"/>
    </source>
</evidence>
<proteinExistence type="predicted"/>
<feature type="non-terminal residue" evidence="2">
    <location>
        <position position="1"/>
    </location>
</feature>
<organism evidence="2">
    <name type="scientific">marine sediment metagenome</name>
    <dbReference type="NCBI Taxonomy" id="412755"/>
    <lineage>
        <taxon>unclassified sequences</taxon>
        <taxon>metagenomes</taxon>
        <taxon>ecological metagenomes</taxon>
    </lineage>
</organism>
<gene>
    <name evidence="2" type="ORF">S03H2_58016</name>
</gene>
<accession>X1IVF8</accession>
<name>X1IVF8_9ZZZZ</name>
<dbReference type="AlphaFoldDB" id="X1IVF8"/>
<dbReference type="Pfam" id="PF00211">
    <property type="entry name" value="Guanylate_cyc"/>
    <property type="match status" value="1"/>
</dbReference>
<dbReference type="GO" id="GO:0035556">
    <property type="term" value="P:intracellular signal transduction"/>
    <property type="evidence" value="ECO:0007669"/>
    <property type="project" value="InterPro"/>
</dbReference>
<sequence>GWVYWDVIGHPDREELSIIGPHVNLASRLQSISGSGKIIISGVTQGILGNEWHTDTIDEEIEIKGFEGKVDVFQLLCE</sequence>
<dbReference type="Gene3D" id="3.30.70.1230">
    <property type="entry name" value="Nucleotide cyclase"/>
    <property type="match status" value="1"/>
</dbReference>
<comment type="caution">
    <text evidence="2">The sequence shown here is derived from an EMBL/GenBank/DDBJ whole genome shotgun (WGS) entry which is preliminary data.</text>
</comment>
<evidence type="ECO:0000313" key="2">
    <source>
        <dbReference type="EMBL" id="GAH85702.1"/>
    </source>
</evidence>
<dbReference type="SUPFAM" id="SSF55073">
    <property type="entry name" value="Nucleotide cyclase"/>
    <property type="match status" value="1"/>
</dbReference>